<reference evidence="5 6" key="1">
    <citation type="journal article" date="2025" name="Microbiol. Resour. Announc.">
        <title>Draft genome sequences for Neonectria magnoliae and Neonectria punicea, canker pathogens of Liriodendron tulipifera and Acer saccharum in West Virginia.</title>
        <authorList>
            <person name="Petronek H.M."/>
            <person name="Kasson M.T."/>
            <person name="Metheny A.M."/>
            <person name="Stauder C.M."/>
            <person name="Lovett B."/>
            <person name="Lynch S.C."/>
            <person name="Garnas J.R."/>
            <person name="Kasson L.R."/>
            <person name="Stajich J.E."/>
        </authorList>
    </citation>
    <scope>NUCLEOTIDE SEQUENCE [LARGE SCALE GENOMIC DNA]</scope>
    <source>
        <strain evidence="5 6">NRRL 64653</strain>
    </source>
</reference>
<dbReference type="Pfam" id="PF13424">
    <property type="entry name" value="TPR_12"/>
    <property type="match status" value="1"/>
</dbReference>
<dbReference type="InterPro" id="IPR019734">
    <property type="entry name" value="TPR_rpt"/>
</dbReference>
<dbReference type="Gene3D" id="1.25.40.10">
    <property type="entry name" value="Tetratricopeptide repeat domain"/>
    <property type="match status" value="2"/>
</dbReference>
<dbReference type="EMBL" id="JAZAVJ010000131">
    <property type="protein sequence ID" value="KAK7413382.1"/>
    <property type="molecule type" value="Genomic_DNA"/>
</dbReference>
<dbReference type="SMART" id="SM00028">
    <property type="entry name" value="TPR"/>
    <property type="match status" value="3"/>
</dbReference>
<dbReference type="PANTHER" id="PTHR45641">
    <property type="entry name" value="TETRATRICOPEPTIDE REPEAT PROTEIN (AFU_ORTHOLOGUE AFUA_6G03870)"/>
    <property type="match status" value="1"/>
</dbReference>
<sequence length="711" mass="80643">MAQSVQGAVLPAEISYFEPLDLHTLEKPYISNVPFVETDGAWNSLIQVKHRKQVIDIRSYERDFSIAKNGFEYVKHSFTHPPVDRIDSFDDPYVAEVEQFLKGYFRSDMVLMYDAIANGYFQQADAVCTLITLQKTAEEWLIVFDNADDIELLLHYWPAANNGSILVTSRDPAVTRRTHEGERVESMVLDDAKDMFFSAINKLVMRNEHTDQLGEKILLELDVTSLDCEHSLATVWNISLQNIDAQSTQLLRIFPYLDPDGVPVSLLRKGAHGNQDAGYLASATTFLQVSRQLMKHGLCARANVFCDTVSELKSTDPATTAITTHRLVLQTTFHRSSETEKACALAQAVALLVSEFPAVSESQFRLSSLWKECHMLPPHVEAVMARCDENQLQLPSEFVPVLCAGGRYLVERRSFAGAEKFFTTAEDICKAHGLQDWKQAQFVKRSLGGILLESTALRFDEAVREVVTHYEATLEPEDPILGVTYSDLAQALTAKGNYDEDISLCKRALSIVSKMKDDKARRDTRFHVHHNMARIYEMMGLPDEAYRLHLFEGDAQGKGLREEQSVYGAWNLYAIGNCLRLQKDPRAMEIHAKALKIRQDLLGDHYYTAISYHKLGQLHLENGQFQEADDAFQQAHKILKDPLGNTEAELARTLWYWSLAKEKLPQEQEKSAQELRKEALRTAVSFLNQAGGEEDKWSNDDFDNLVVYYNR</sequence>
<evidence type="ECO:0000259" key="4">
    <source>
        <dbReference type="Pfam" id="PF25000"/>
    </source>
</evidence>
<feature type="repeat" description="TPR" evidence="3">
    <location>
        <begin position="609"/>
        <end position="642"/>
    </location>
</feature>
<comment type="caution">
    <text evidence="5">The sequence shown here is derived from an EMBL/GenBank/DDBJ whole genome shotgun (WGS) entry which is preliminary data.</text>
</comment>
<evidence type="ECO:0000256" key="3">
    <source>
        <dbReference type="PROSITE-ProRule" id="PRU00339"/>
    </source>
</evidence>
<name>A0ABR1GX22_9HYPO</name>
<keyword evidence="2 3" id="KW-0802">TPR repeat</keyword>
<evidence type="ECO:0000313" key="5">
    <source>
        <dbReference type="EMBL" id="KAK7413382.1"/>
    </source>
</evidence>
<keyword evidence="1" id="KW-0677">Repeat</keyword>
<dbReference type="PANTHER" id="PTHR45641:SF19">
    <property type="entry name" value="NEPHROCYSTIN-3"/>
    <property type="match status" value="1"/>
</dbReference>
<evidence type="ECO:0000313" key="6">
    <source>
        <dbReference type="Proteomes" id="UP001498476"/>
    </source>
</evidence>
<organism evidence="5 6">
    <name type="scientific">Neonectria punicea</name>
    <dbReference type="NCBI Taxonomy" id="979145"/>
    <lineage>
        <taxon>Eukaryota</taxon>
        <taxon>Fungi</taxon>
        <taxon>Dikarya</taxon>
        <taxon>Ascomycota</taxon>
        <taxon>Pezizomycotina</taxon>
        <taxon>Sordariomycetes</taxon>
        <taxon>Hypocreomycetidae</taxon>
        <taxon>Hypocreales</taxon>
        <taxon>Nectriaceae</taxon>
        <taxon>Neonectria</taxon>
    </lineage>
</organism>
<proteinExistence type="predicted"/>
<accession>A0ABR1GX22</accession>
<evidence type="ECO:0000256" key="2">
    <source>
        <dbReference type="ARBA" id="ARBA00022803"/>
    </source>
</evidence>
<evidence type="ECO:0000256" key="1">
    <source>
        <dbReference type="ARBA" id="ARBA00022737"/>
    </source>
</evidence>
<dbReference type="Pfam" id="PF13374">
    <property type="entry name" value="TPR_10"/>
    <property type="match status" value="1"/>
</dbReference>
<dbReference type="InterPro" id="IPR011990">
    <property type="entry name" value="TPR-like_helical_dom_sf"/>
</dbReference>
<dbReference type="SUPFAM" id="SSF48452">
    <property type="entry name" value="TPR-like"/>
    <property type="match status" value="1"/>
</dbReference>
<dbReference type="Pfam" id="PF25000">
    <property type="entry name" value="DUF7779"/>
    <property type="match status" value="1"/>
</dbReference>
<gene>
    <name evidence="5" type="ORF">QQX98_007759</name>
</gene>
<dbReference type="Proteomes" id="UP001498476">
    <property type="component" value="Unassembled WGS sequence"/>
</dbReference>
<dbReference type="Gene3D" id="3.40.50.300">
    <property type="entry name" value="P-loop containing nucleotide triphosphate hydrolases"/>
    <property type="match status" value="1"/>
</dbReference>
<protein>
    <recommendedName>
        <fullName evidence="4">DUF7779 domain-containing protein</fullName>
    </recommendedName>
</protein>
<dbReference type="InterPro" id="IPR027417">
    <property type="entry name" value="P-loop_NTPase"/>
</dbReference>
<feature type="domain" description="DUF7779" evidence="4">
    <location>
        <begin position="239"/>
        <end position="338"/>
    </location>
</feature>
<dbReference type="InterPro" id="IPR056681">
    <property type="entry name" value="DUF7779"/>
</dbReference>
<dbReference type="PROSITE" id="PS50005">
    <property type="entry name" value="TPR"/>
    <property type="match status" value="1"/>
</dbReference>
<keyword evidence="6" id="KW-1185">Reference proteome</keyword>